<dbReference type="EMBL" id="CP136896">
    <property type="protein sequence ID" value="WOL15366.1"/>
    <property type="molecule type" value="Genomic_DNA"/>
</dbReference>
<accession>A0AAQ3QJT8</accession>
<dbReference type="Proteomes" id="UP001327560">
    <property type="component" value="Chromosome 7"/>
</dbReference>
<feature type="region of interest" description="Disordered" evidence="1">
    <location>
        <begin position="215"/>
        <end position="235"/>
    </location>
</feature>
<dbReference type="InterPro" id="IPR039300">
    <property type="entry name" value="JASON"/>
</dbReference>
<feature type="compositionally biased region" description="Polar residues" evidence="1">
    <location>
        <begin position="330"/>
        <end position="342"/>
    </location>
</feature>
<dbReference type="PANTHER" id="PTHR33318:SF7">
    <property type="entry name" value="PROTEIN JASON"/>
    <property type="match status" value="1"/>
</dbReference>
<dbReference type="GO" id="GO:0007142">
    <property type="term" value="P:male meiosis II"/>
    <property type="evidence" value="ECO:0007669"/>
    <property type="project" value="InterPro"/>
</dbReference>
<feature type="compositionally biased region" description="Basic and acidic residues" evidence="1">
    <location>
        <begin position="313"/>
        <end position="326"/>
    </location>
</feature>
<organism evidence="2 3">
    <name type="scientific">Canna indica</name>
    <name type="common">Indian-shot</name>
    <dbReference type="NCBI Taxonomy" id="4628"/>
    <lineage>
        <taxon>Eukaryota</taxon>
        <taxon>Viridiplantae</taxon>
        <taxon>Streptophyta</taxon>
        <taxon>Embryophyta</taxon>
        <taxon>Tracheophyta</taxon>
        <taxon>Spermatophyta</taxon>
        <taxon>Magnoliopsida</taxon>
        <taxon>Liliopsida</taxon>
        <taxon>Zingiberales</taxon>
        <taxon>Cannaceae</taxon>
        <taxon>Canna</taxon>
    </lineage>
</organism>
<feature type="region of interest" description="Disordered" evidence="1">
    <location>
        <begin position="466"/>
        <end position="490"/>
    </location>
</feature>
<sequence>MGCFFHCIGFRSNGEGRRNRRFPSAIACTRKASLVARRQLGSLFLNDGANLTLDFHASFSDHMVHRSDHSRIASPPEQQASSIPKDSFGADSLFRELKREAKFLKACGAILETPAEIRKVSGIPTQDPREDGRSSNYITRFRGSSCKKKLWDEDHELARCPVRVQEDDGTSQDNHGSCTFKAHQTPQDCECSPLSVNLSRSGAFEGIQDQSSIERMDNDAPVSSSQPKIQSFSSECSPFPTPLGVTADMETPATFCHANLEHFRTGKNTRIPTQYVYPVHNPVENQWKVLNEDSSEPVQLYDIFDQQTNHSPHAREKMQDVSRTSEPENSELSGTSKLTSSSNKRRQQDEVVYTDKSTNTKDEKLASPKTSLSEWLKPPIYKDGLSNEIFEKPHSAKSADVDRPILGMVAAHWKDEDPESRSSKRWDGNGIPNSTNKYKEDQKVSWHATPFEERLDKALSDENFFSQRKFPHSKPMQLENEGELSDTAAS</sequence>
<dbReference type="PANTHER" id="PTHR33318">
    <property type="entry name" value="ASPARTYL/GLUTAMYL-TRNA(ASN/GLN) AMIDOTRANSFERASE SUBUNIT"/>
    <property type="match status" value="1"/>
</dbReference>
<evidence type="ECO:0000256" key="1">
    <source>
        <dbReference type="SAM" id="MobiDB-lite"/>
    </source>
</evidence>
<name>A0AAQ3QJT8_9LILI</name>
<keyword evidence="3" id="KW-1185">Reference proteome</keyword>
<evidence type="ECO:0000313" key="3">
    <source>
        <dbReference type="Proteomes" id="UP001327560"/>
    </source>
</evidence>
<feature type="region of interest" description="Disordered" evidence="1">
    <location>
        <begin position="67"/>
        <end position="87"/>
    </location>
</feature>
<protein>
    <submittedName>
        <fullName evidence="2">Protein JASON-like isoform X1</fullName>
    </submittedName>
</protein>
<feature type="compositionally biased region" description="Low complexity" evidence="1">
    <location>
        <begin position="223"/>
        <end position="234"/>
    </location>
</feature>
<feature type="compositionally biased region" description="Basic and acidic residues" evidence="1">
    <location>
        <begin position="412"/>
        <end position="427"/>
    </location>
</feature>
<gene>
    <name evidence="2" type="ORF">Cni_G24147</name>
</gene>
<proteinExistence type="predicted"/>
<evidence type="ECO:0000313" key="2">
    <source>
        <dbReference type="EMBL" id="WOL15366.1"/>
    </source>
</evidence>
<feature type="region of interest" description="Disordered" evidence="1">
    <location>
        <begin position="412"/>
        <end position="445"/>
    </location>
</feature>
<feature type="region of interest" description="Disordered" evidence="1">
    <location>
        <begin position="308"/>
        <end position="370"/>
    </location>
</feature>
<reference evidence="2 3" key="1">
    <citation type="submission" date="2023-10" db="EMBL/GenBank/DDBJ databases">
        <title>Chromosome-scale genome assembly provides insights into flower coloration mechanisms of Canna indica.</title>
        <authorList>
            <person name="Li C."/>
        </authorList>
    </citation>
    <scope>NUCLEOTIDE SEQUENCE [LARGE SCALE GENOMIC DNA]</scope>
    <source>
        <tissue evidence="2">Flower</tissue>
    </source>
</reference>
<dbReference type="AlphaFoldDB" id="A0AAQ3QJT8"/>